<gene>
    <name evidence="3" type="ORF">ACFO6W_04445</name>
</gene>
<accession>A0ABV9KSJ3</accession>
<dbReference type="InterPro" id="IPR047650">
    <property type="entry name" value="Transpos_IS110"/>
</dbReference>
<comment type="caution">
    <text evidence="3">The sequence shown here is derived from an EMBL/GenBank/DDBJ whole genome shotgun (WGS) entry which is preliminary data.</text>
</comment>
<evidence type="ECO:0000259" key="2">
    <source>
        <dbReference type="Pfam" id="PF02371"/>
    </source>
</evidence>
<feature type="domain" description="Transposase IS116/IS110/IS902 C-terminal" evidence="2">
    <location>
        <begin position="29"/>
        <end position="80"/>
    </location>
</feature>
<dbReference type="PANTHER" id="PTHR33055:SF15">
    <property type="entry name" value="TRANSPOSASE-RELATED"/>
    <property type="match status" value="1"/>
</dbReference>
<sequence length="95" mass="10355">RDIAASEVIISEIDDKVRQALSPYDNVIELLKGVPGFNLKTAQDLIAEIGLDMSVFPSEKHLCSWVGISPGNNESAGKKKADEPPTEINPPKRQL</sequence>
<dbReference type="EMBL" id="JBHSGN010000038">
    <property type="protein sequence ID" value="MFC4672935.1"/>
    <property type="molecule type" value="Genomic_DNA"/>
</dbReference>
<feature type="non-terminal residue" evidence="3">
    <location>
        <position position="1"/>
    </location>
</feature>
<dbReference type="Pfam" id="PF02371">
    <property type="entry name" value="Transposase_20"/>
    <property type="match status" value="1"/>
</dbReference>
<feature type="region of interest" description="Disordered" evidence="1">
    <location>
        <begin position="73"/>
        <end position="95"/>
    </location>
</feature>
<name>A0ABV9KSJ3_9BACT</name>
<evidence type="ECO:0000313" key="3">
    <source>
        <dbReference type="EMBL" id="MFC4672935.1"/>
    </source>
</evidence>
<dbReference type="InterPro" id="IPR003346">
    <property type="entry name" value="Transposase_20"/>
</dbReference>
<protein>
    <submittedName>
        <fullName evidence="3">Transposase</fullName>
    </submittedName>
</protein>
<evidence type="ECO:0000313" key="4">
    <source>
        <dbReference type="Proteomes" id="UP001596023"/>
    </source>
</evidence>
<evidence type="ECO:0000256" key="1">
    <source>
        <dbReference type="SAM" id="MobiDB-lite"/>
    </source>
</evidence>
<dbReference type="Proteomes" id="UP001596023">
    <property type="component" value="Unassembled WGS sequence"/>
</dbReference>
<organism evidence="3 4">
    <name type="scientific">Dysgonomonas termitidis</name>
    <dbReference type="NCBI Taxonomy" id="1516126"/>
    <lineage>
        <taxon>Bacteria</taxon>
        <taxon>Pseudomonadati</taxon>
        <taxon>Bacteroidota</taxon>
        <taxon>Bacteroidia</taxon>
        <taxon>Bacteroidales</taxon>
        <taxon>Dysgonomonadaceae</taxon>
        <taxon>Dysgonomonas</taxon>
    </lineage>
</organism>
<proteinExistence type="predicted"/>
<reference evidence="4" key="1">
    <citation type="journal article" date="2019" name="Int. J. Syst. Evol. Microbiol.">
        <title>The Global Catalogue of Microorganisms (GCM) 10K type strain sequencing project: providing services to taxonomists for standard genome sequencing and annotation.</title>
        <authorList>
            <consortium name="The Broad Institute Genomics Platform"/>
            <consortium name="The Broad Institute Genome Sequencing Center for Infectious Disease"/>
            <person name="Wu L."/>
            <person name="Ma J."/>
        </authorList>
    </citation>
    <scope>NUCLEOTIDE SEQUENCE [LARGE SCALE GENOMIC DNA]</scope>
    <source>
        <strain evidence="4">CCUG 66188</strain>
    </source>
</reference>
<keyword evidence="4" id="KW-1185">Reference proteome</keyword>
<dbReference type="RefSeq" id="WP_379994160.1">
    <property type="nucleotide sequence ID" value="NZ_JBHSGN010000038.1"/>
</dbReference>
<dbReference type="PANTHER" id="PTHR33055">
    <property type="entry name" value="TRANSPOSASE FOR INSERTION SEQUENCE ELEMENT IS1111A"/>
    <property type="match status" value="1"/>
</dbReference>